<reference evidence="1" key="1">
    <citation type="submission" date="2023-10" db="EMBL/GenBank/DDBJ databases">
        <title>Genome assembly of Pristionchus species.</title>
        <authorList>
            <person name="Yoshida K."/>
            <person name="Sommer R.J."/>
        </authorList>
    </citation>
    <scope>NUCLEOTIDE SEQUENCE</scope>
    <source>
        <strain evidence="1">RS5133</strain>
    </source>
</reference>
<evidence type="ECO:0008006" key="3">
    <source>
        <dbReference type="Google" id="ProtNLM"/>
    </source>
</evidence>
<evidence type="ECO:0000313" key="1">
    <source>
        <dbReference type="EMBL" id="GMT15775.1"/>
    </source>
</evidence>
<dbReference type="EMBL" id="BTSY01000002">
    <property type="protein sequence ID" value="GMT15775.1"/>
    <property type="molecule type" value="Genomic_DNA"/>
</dbReference>
<protein>
    <recommendedName>
        <fullName evidence="3">NudC domain-containing protein 1</fullName>
    </recommendedName>
</protein>
<dbReference type="AlphaFoldDB" id="A0AAV5VB42"/>
<comment type="caution">
    <text evidence="1">The sequence shown here is derived from an EMBL/GenBank/DDBJ whole genome shotgun (WGS) entry which is preliminary data.</text>
</comment>
<keyword evidence="2" id="KW-1185">Reference proteome</keyword>
<sequence length="436" mass="49180">NVVIVEHHKYLSNARSAGAHKRAFYSDDSLPYILLLTLEGKLLAVDTDTLAVTLVELKIPSAMPFKVLTWSDIVGFHNGQLSVEVRMLNKGTQYFIFTAQLPSNFPSFQSAPSVAVKSEEPRTKTTETSGGDVDRMRLMEEQIAKLTSQLSNVDAKWQQKMSEMEKKLTKKSGDAPAQPLTFTKTEDLTDYLVCIQLFNGSMLYFKNFKPRELFAMIDGKRIDADLSLLNGEEDCSFKGVVGNQSFFSAVRGKTVKFFIATLSHNEINFTKVNEEKTSDISLLPSQPFYCLEKSRQWVVYRFDEMHAESAGETFDVSEVDYLSKYDGYFHRGTLYLFREGSTGEISVVNEKVVRVEHPLLDDGSIYVRQHSDDIYILNGEQKTLLTFNTIDRTFEQIAYESPSHCDAHSIVGVLDGILTMKFEGSSGRHLATAQLH</sequence>
<gene>
    <name evidence="1" type="ORF">PFISCL1PPCAC_7072</name>
</gene>
<organism evidence="1 2">
    <name type="scientific">Pristionchus fissidentatus</name>
    <dbReference type="NCBI Taxonomy" id="1538716"/>
    <lineage>
        <taxon>Eukaryota</taxon>
        <taxon>Metazoa</taxon>
        <taxon>Ecdysozoa</taxon>
        <taxon>Nematoda</taxon>
        <taxon>Chromadorea</taxon>
        <taxon>Rhabditida</taxon>
        <taxon>Rhabditina</taxon>
        <taxon>Diplogasteromorpha</taxon>
        <taxon>Diplogasteroidea</taxon>
        <taxon>Neodiplogasteridae</taxon>
        <taxon>Pristionchus</taxon>
    </lineage>
</organism>
<name>A0AAV5VB42_9BILA</name>
<feature type="non-terminal residue" evidence="1">
    <location>
        <position position="1"/>
    </location>
</feature>
<dbReference type="Proteomes" id="UP001432322">
    <property type="component" value="Unassembled WGS sequence"/>
</dbReference>
<accession>A0AAV5VB42</accession>
<proteinExistence type="predicted"/>
<evidence type="ECO:0000313" key="2">
    <source>
        <dbReference type="Proteomes" id="UP001432322"/>
    </source>
</evidence>